<evidence type="ECO:0000256" key="6">
    <source>
        <dbReference type="PIRNR" id="PIRNR003101"/>
    </source>
</evidence>
<dbReference type="NCBIfam" id="TIGR01174">
    <property type="entry name" value="ftsA"/>
    <property type="match status" value="1"/>
</dbReference>
<dbReference type="EMBL" id="JNUP01000023">
    <property type="protein sequence ID" value="KGE73512.1"/>
    <property type="molecule type" value="Genomic_DNA"/>
</dbReference>
<dbReference type="Pfam" id="PF14450">
    <property type="entry name" value="FtsA"/>
    <property type="match status" value="2"/>
</dbReference>
<dbReference type="eggNOG" id="COG0849">
    <property type="taxonomic scope" value="Bacteria"/>
</dbReference>
<sequence>MSNDDILVGLDIGTSKICAVIAEIPETGGIDILGVGVAPSNGLRKGVVINIEATLRSVSAAIERAENMAGREVSHVITGISGAHIEGLNSRGVVAVTSKDREIGMIDVERVMDAAKAVVLPMDRELIHVIPQEFIVDDQRGVKDPIDMIGVRLEAEAHLITGSVTAAQNLLKCVNRAGFKVDEIALDVLVASQAVLSRDEMELGTMLIDIGGGTTDVILYKNGAPLYTNVVPVGGAEVTSDLSIMLQTPMDTMEEIKLTSGCCYAPMLEGDDSEIIIPGVGGRPPIAADRLTLCEYIQPRMTEIFSMVRDKVEHEAHFTRWQNLGGGIVLTGGGALLQGAAELAGDIFSVPVRIGLPHGIGGLTPEFQRPDLASAVGLILHRAKKMISEGVDESRGFETSRKKGTRFESLKKWFKNFIE</sequence>
<dbReference type="GO" id="GO:0043093">
    <property type="term" value="P:FtsZ-dependent cytokinesis"/>
    <property type="evidence" value="ECO:0007669"/>
    <property type="project" value="UniProtKB-UniRule"/>
</dbReference>
<dbReference type="SUPFAM" id="SSF53067">
    <property type="entry name" value="Actin-like ATPase domain"/>
    <property type="match status" value="2"/>
</dbReference>
<dbReference type="SMART" id="SM00842">
    <property type="entry name" value="FtsA"/>
    <property type="match status" value="1"/>
</dbReference>
<comment type="similarity">
    <text evidence="5 6">Belongs to the FtsA/MreB family.</text>
</comment>
<dbReference type="STRING" id="1480694.DC28_02265"/>
<keyword evidence="4 5" id="KW-0131">Cell cycle</keyword>
<comment type="caution">
    <text evidence="8">The sequence shown here is derived from an EMBL/GenBank/DDBJ whole genome shotgun (WGS) entry which is preliminary data.</text>
</comment>
<dbReference type="InterPro" id="IPR050696">
    <property type="entry name" value="FtsA/MreB"/>
</dbReference>
<evidence type="ECO:0000313" key="9">
    <source>
        <dbReference type="Proteomes" id="UP000029692"/>
    </source>
</evidence>
<evidence type="ECO:0000256" key="2">
    <source>
        <dbReference type="ARBA" id="ARBA00022618"/>
    </source>
</evidence>
<evidence type="ECO:0000313" key="8">
    <source>
        <dbReference type="EMBL" id="KGE73512.1"/>
    </source>
</evidence>
<organism evidence="8 9">
    <name type="scientific">Spirochaeta lutea</name>
    <dbReference type="NCBI Taxonomy" id="1480694"/>
    <lineage>
        <taxon>Bacteria</taxon>
        <taxon>Pseudomonadati</taxon>
        <taxon>Spirochaetota</taxon>
        <taxon>Spirochaetia</taxon>
        <taxon>Spirochaetales</taxon>
        <taxon>Spirochaetaceae</taxon>
        <taxon>Spirochaeta</taxon>
    </lineage>
</organism>
<protein>
    <recommendedName>
        <fullName evidence="5 6">Cell division protein FtsA</fullName>
    </recommendedName>
</protein>
<dbReference type="Proteomes" id="UP000029692">
    <property type="component" value="Unassembled WGS sequence"/>
</dbReference>
<keyword evidence="2 5" id="KW-0132">Cell division</keyword>
<dbReference type="OrthoDB" id="9768127at2"/>
<evidence type="ECO:0000256" key="3">
    <source>
        <dbReference type="ARBA" id="ARBA00023136"/>
    </source>
</evidence>
<gene>
    <name evidence="5" type="primary">ftsA</name>
    <name evidence="8" type="ORF">DC28_02265</name>
</gene>
<keyword evidence="9" id="KW-1185">Reference proteome</keyword>
<keyword evidence="1 5" id="KW-1003">Cell membrane</keyword>
<dbReference type="GO" id="GO:0009898">
    <property type="term" value="C:cytoplasmic side of plasma membrane"/>
    <property type="evidence" value="ECO:0007669"/>
    <property type="project" value="UniProtKB-UniRule"/>
</dbReference>
<dbReference type="CDD" id="cd24048">
    <property type="entry name" value="ASKHA_NBD_FtsA"/>
    <property type="match status" value="1"/>
</dbReference>
<dbReference type="Gene3D" id="3.30.420.40">
    <property type="match status" value="2"/>
</dbReference>
<dbReference type="InterPro" id="IPR003494">
    <property type="entry name" value="SHS2_FtsA"/>
</dbReference>
<dbReference type="RefSeq" id="WP_037545306.1">
    <property type="nucleotide sequence ID" value="NZ_JNUP01000023.1"/>
</dbReference>
<evidence type="ECO:0000259" key="7">
    <source>
        <dbReference type="SMART" id="SM00842"/>
    </source>
</evidence>
<dbReference type="InterPro" id="IPR043129">
    <property type="entry name" value="ATPase_NBD"/>
</dbReference>
<accession>A0A098R436</accession>
<proteinExistence type="inferred from homology"/>
<keyword evidence="3 5" id="KW-0472">Membrane</keyword>
<dbReference type="Pfam" id="PF02491">
    <property type="entry name" value="SHS2_FTSA"/>
    <property type="match status" value="1"/>
</dbReference>
<comment type="function">
    <text evidence="5 6">Cell division protein that is involved in the assembly of the Z ring. May serve as a membrane anchor for the Z ring.</text>
</comment>
<comment type="subunit">
    <text evidence="5">Self-interacts. Interacts with FtsZ.</text>
</comment>
<name>A0A098R436_9SPIO</name>
<comment type="subcellular location">
    <subcellularLocation>
        <location evidence="5">Cell membrane</location>
        <topology evidence="5">Peripheral membrane protein</topology>
        <orientation evidence="5">Cytoplasmic side</orientation>
    </subcellularLocation>
    <text evidence="5">Localizes to the Z ring in an FtsZ-dependent manner. Targeted to the membrane through a conserved C-terminal amphipathic helix.</text>
</comment>
<dbReference type="PIRSF" id="PIRSF003101">
    <property type="entry name" value="FtsA"/>
    <property type="match status" value="1"/>
</dbReference>
<dbReference type="InterPro" id="IPR020823">
    <property type="entry name" value="Cell_div_FtsA"/>
</dbReference>
<dbReference type="HAMAP" id="MF_02033">
    <property type="entry name" value="FtsA"/>
    <property type="match status" value="1"/>
</dbReference>
<dbReference type="GO" id="GO:0032153">
    <property type="term" value="C:cell division site"/>
    <property type="evidence" value="ECO:0007669"/>
    <property type="project" value="UniProtKB-UniRule"/>
</dbReference>
<reference evidence="8 9" key="1">
    <citation type="submission" date="2014-05" db="EMBL/GenBank/DDBJ databases">
        <title>De novo Genome Sequence of Spirocheata sp.</title>
        <authorList>
            <person name="Shivani Y."/>
            <person name="Subhash Y."/>
            <person name="Tushar L."/>
            <person name="Sasikala C."/>
            <person name="Ramana C.V."/>
        </authorList>
    </citation>
    <scope>NUCLEOTIDE SEQUENCE [LARGE SCALE GENOMIC DNA]</scope>
    <source>
        <strain evidence="8 9">JC230</strain>
    </source>
</reference>
<dbReference type="PANTHER" id="PTHR32432">
    <property type="entry name" value="CELL DIVISION PROTEIN FTSA-RELATED"/>
    <property type="match status" value="1"/>
</dbReference>
<evidence type="ECO:0000256" key="5">
    <source>
        <dbReference type="HAMAP-Rule" id="MF_02033"/>
    </source>
</evidence>
<evidence type="ECO:0000256" key="4">
    <source>
        <dbReference type="ARBA" id="ARBA00023306"/>
    </source>
</evidence>
<dbReference type="Gene3D" id="3.30.1490.110">
    <property type="match status" value="1"/>
</dbReference>
<dbReference type="PANTHER" id="PTHR32432:SF4">
    <property type="entry name" value="CELL DIVISION PROTEIN FTSA"/>
    <property type="match status" value="1"/>
</dbReference>
<feature type="domain" description="SHS2" evidence="7">
    <location>
        <begin position="7"/>
        <end position="195"/>
    </location>
</feature>
<evidence type="ECO:0000256" key="1">
    <source>
        <dbReference type="ARBA" id="ARBA00022475"/>
    </source>
</evidence>
<dbReference type="AlphaFoldDB" id="A0A098R436"/>